<protein>
    <submittedName>
        <fullName evidence="3">DUF1648 domain-containing protein</fullName>
    </submittedName>
</protein>
<sequence length="116" mass="12489">MKAWEWAIWLALCLIPFVVAAALLGSLPDTIVLHTGIDGTPDRYGSKDELLTIAGFLALPNLLLALVSWKVDALFSKGLVHGVGSPRNARTLFLVIGIIETVIYVGIMLSFGRGMP</sequence>
<keyword evidence="1" id="KW-0812">Transmembrane</keyword>
<dbReference type="Proteomes" id="UP000587396">
    <property type="component" value="Unassembled WGS sequence"/>
</dbReference>
<feature type="domain" description="DUF1648" evidence="2">
    <location>
        <begin position="12"/>
        <end position="53"/>
    </location>
</feature>
<evidence type="ECO:0000313" key="4">
    <source>
        <dbReference type="Proteomes" id="UP000587396"/>
    </source>
</evidence>
<accession>A0A842JHW5</accession>
<gene>
    <name evidence="3" type="ORF">H7313_08400</name>
</gene>
<evidence type="ECO:0000259" key="2">
    <source>
        <dbReference type="Pfam" id="PF07853"/>
    </source>
</evidence>
<name>A0A842JHW5_9ACTN</name>
<feature type="transmembrane region" description="Helical" evidence="1">
    <location>
        <begin position="50"/>
        <end position="71"/>
    </location>
</feature>
<dbReference type="InterPro" id="IPR012867">
    <property type="entry name" value="DUF1648"/>
</dbReference>
<organism evidence="3 4">
    <name type="scientific">Gordonibacter massiliensis</name>
    <name type="common">ex Traore et al. 2017</name>
    <dbReference type="NCBI Taxonomy" id="1841863"/>
    <lineage>
        <taxon>Bacteria</taxon>
        <taxon>Bacillati</taxon>
        <taxon>Actinomycetota</taxon>
        <taxon>Coriobacteriia</taxon>
        <taxon>Eggerthellales</taxon>
        <taxon>Eggerthellaceae</taxon>
        <taxon>Gordonibacter</taxon>
    </lineage>
</organism>
<evidence type="ECO:0000256" key="1">
    <source>
        <dbReference type="SAM" id="Phobius"/>
    </source>
</evidence>
<feature type="transmembrane region" description="Helical" evidence="1">
    <location>
        <begin position="6"/>
        <end position="27"/>
    </location>
</feature>
<proteinExistence type="predicted"/>
<dbReference type="EMBL" id="JACMSE010000005">
    <property type="protein sequence ID" value="MBC2889365.1"/>
    <property type="molecule type" value="Genomic_DNA"/>
</dbReference>
<keyword evidence="4" id="KW-1185">Reference proteome</keyword>
<dbReference type="RefSeq" id="WP_185905212.1">
    <property type="nucleotide sequence ID" value="NZ_JACMSE010000005.1"/>
</dbReference>
<keyword evidence="1" id="KW-1133">Transmembrane helix</keyword>
<comment type="caution">
    <text evidence="3">The sequence shown here is derived from an EMBL/GenBank/DDBJ whole genome shotgun (WGS) entry which is preliminary data.</text>
</comment>
<keyword evidence="1" id="KW-0472">Membrane</keyword>
<evidence type="ECO:0000313" key="3">
    <source>
        <dbReference type="EMBL" id="MBC2889365.1"/>
    </source>
</evidence>
<dbReference type="AlphaFoldDB" id="A0A842JHW5"/>
<dbReference type="Pfam" id="PF07853">
    <property type="entry name" value="DUF1648"/>
    <property type="match status" value="1"/>
</dbReference>
<feature type="transmembrane region" description="Helical" evidence="1">
    <location>
        <begin position="91"/>
        <end position="111"/>
    </location>
</feature>
<reference evidence="3 4" key="1">
    <citation type="submission" date="2020-08" db="EMBL/GenBank/DDBJ databases">
        <authorList>
            <person name="Liu C."/>
            <person name="Sun Q."/>
        </authorList>
    </citation>
    <scope>NUCLEOTIDE SEQUENCE [LARGE SCALE GENOMIC DNA]</scope>
    <source>
        <strain evidence="3 4">N22</strain>
    </source>
</reference>